<proteinExistence type="predicted"/>
<evidence type="ECO:0000313" key="2">
    <source>
        <dbReference type="EMBL" id="JAD51455.1"/>
    </source>
</evidence>
<accession>A0A0A9ARA3</accession>
<name>A0A0A9ARA3_ARUDO</name>
<reference evidence="2" key="1">
    <citation type="submission" date="2014-09" db="EMBL/GenBank/DDBJ databases">
        <authorList>
            <person name="Magalhaes I.L.F."/>
            <person name="Oliveira U."/>
            <person name="Santos F.R."/>
            <person name="Vidigal T.H.D.A."/>
            <person name="Brescovit A.D."/>
            <person name="Santos A.J."/>
        </authorList>
    </citation>
    <scope>NUCLEOTIDE SEQUENCE</scope>
    <source>
        <tissue evidence="2">Shoot tissue taken approximately 20 cm above the soil surface</tissue>
    </source>
</reference>
<organism evidence="2">
    <name type="scientific">Arundo donax</name>
    <name type="common">Giant reed</name>
    <name type="synonym">Donax arundinaceus</name>
    <dbReference type="NCBI Taxonomy" id="35708"/>
    <lineage>
        <taxon>Eukaryota</taxon>
        <taxon>Viridiplantae</taxon>
        <taxon>Streptophyta</taxon>
        <taxon>Embryophyta</taxon>
        <taxon>Tracheophyta</taxon>
        <taxon>Spermatophyta</taxon>
        <taxon>Magnoliopsida</taxon>
        <taxon>Liliopsida</taxon>
        <taxon>Poales</taxon>
        <taxon>Poaceae</taxon>
        <taxon>PACMAD clade</taxon>
        <taxon>Arundinoideae</taxon>
        <taxon>Arundineae</taxon>
        <taxon>Arundo</taxon>
    </lineage>
</organism>
<sequence>MLMTSCSPPLPQHSFSAPLLLSSRSSP</sequence>
<feature type="region of interest" description="Disordered" evidence="1">
    <location>
        <begin position="1"/>
        <end position="27"/>
    </location>
</feature>
<feature type="compositionally biased region" description="Low complexity" evidence="1">
    <location>
        <begin position="14"/>
        <end position="27"/>
    </location>
</feature>
<reference evidence="2" key="2">
    <citation type="journal article" date="2015" name="Data Brief">
        <title>Shoot transcriptome of the giant reed, Arundo donax.</title>
        <authorList>
            <person name="Barrero R.A."/>
            <person name="Guerrero F.D."/>
            <person name="Moolhuijzen P."/>
            <person name="Goolsby J.A."/>
            <person name="Tidwell J."/>
            <person name="Bellgard S.E."/>
            <person name="Bellgard M.I."/>
        </authorList>
    </citation>
    <scope>NUCLEOTIDE SEQUENCE</scope>
    <source>
        <tissue evidence="2">Shoot tissue taken approximately 20 cm above the soil surface</tissue>
    </source>
</reference>
<dbReference type="AlphaFoldDB" id="A0A0A9ARA3"/>
<dbReference type="EMBL" id="GBRH01246440">
    <property type="protein sequence ID" value="JAD51455.1"/>
    <property type="molecule type" value="Transcribed_RNA"/>
</dbReference>
<evidence type="ECO:0000256" key="1">
    <source>
        <dbReference type="SAM" id="MobiDB-lite"/>
    </source>
</evidence>
<protein>
    <submittedName>
        <fullName evidence="2">Uncharacterized protein</fullName>
    </submittedName>
</protein>